<feature type="transmembrane region" description="Helical" evidence="10">
    <location>
        <begin position="157"/>
        <end position="176"/>
    </location>
</feature>
<feature type="transmembrane region" description="Helical" evidence="10">
    <location>
        <begin position="370"/>
        <end position="389"/>
    </location>
</feature>
<keyword evidence="5 10" id="KW-1133">Transmembrane helix</keyword>
<evidence type="ECO:0000256" key="6">
    <source>
        <dbReference type="ARBA" id="ARBA00023053"/>
    </source>
</evidence>
<evidence type="ECO:0000256" key="2">
    <source>
        <dbReference type="ARBA" id="ARBA00022448"/>
    </source>
</evidence>
<evidence type="ECO:0000256" key="1">
    <source>
        <dbReference type="ARBA" id="ARBA00004651"/>
    </source>
</evidence>
<keyword evidence="8 10" id="KW-0472">Membrane</keyword>
<sequence length="398" mass="44324">MIIIEPLSMLILLMIGYLVYTIDKKKKDIPVPVVLLIIGALIGFFPGFEGLELTKDTIFYLFLPALLFISAYQFQVKELRKHGGEIFLLSTLGILVTALLMSILIYYILQPVLPISYIEALLISTILTPTDPVSVVSILKQSSNKQALASVVEGESMINDGTSIVLFTLAAGIYFGDESFSITSFSMEFLWVSIGGAVIGIVFGWLVTKAIHFTSDSRYQIMLSVILAYGSFYIGEEIGVSGVLATVASGIMLSSEYERTIKEDHFRKQLDGFWEVIEPTILTFLFLLIGIKAVDYISFSMMGWFFFLFIITLLVRYVIIIGVVKIRKTWRSTYGWKEVFILTLSGIKGTMSVALLLGMEGKGAESIQSISFGVIMFSLIIQSLSIYPFSKILFSKRS</sequence>
<comment type="caution">
    <text evidence="12">The sequence shown here is derived from an EMBL/GenBank/DDBJ whole genome shotgun (WGS) entry which is preliminary data.</text>
</comment>
<dbReference type="RefSeq" id="WP_411158880.1">
    <property type="nucleotide sequence ID" value="NZ_JBJOSA010000001.1"/>
</dbReference>
<dbReference type="Pfam" id="PF00999">
    <property type="entry name" value="Na_H_Exchanger"/>
    <property type="match status" value="1"/>
</dbReference>
<dbReference type="InterPro" id="IPR018422">
    <property type="entry name" value="Cation/H_exchanger_CPA1"/>
</dbReference>
<evidence type="ECO:0000259" key="11">
    <source>
        <dbReference type="Pfam" id="PF00999"/>
    </source>
</evidence>
<feature type="transmembrane region" description="Helical" evidence="10">
    <location>
        <begin position="219"/>
        <end position="235"/>
    </location>
</feature>
<keyword evidence="6" id="KW-0915">Sodium</keyword>
<evidence type="ECO:0000256" key="7">
    <source>
        <dbReference type="ARBA" id="ARBA00023065"/>
    </source>
</evidence>
<feature type="transmembrane region" description="Helical" evidence="10">
    <location>
        <begin position="188"/>
        <end position="207"/>
    </location>
</feature>
<keyword evidence="9" id="KW-0739">Sodium transport</keyword>
<organism evidence="12 13">
    <name type="scientific">Rossellomorea oryzaecorticis</name>
    <dbReference type="NCBI Taxonomy" id="1396505"/>
    <lineage>
        <taxon>Bacteria</taxon>
        <taxon>Bacillati</taxon>
        <taxon>Bacillota</taxon>
        <taxon>Bacilli</taxon>
        <taxon>Bacillales</taxon>
        <taxon>Bacillaceae</taxon>
        <taxon>Rossellomorea</taxon>
    </lineage>
</organism>
<evidence type="ECO:0000256" key="8">
    <source>
        <dbReference type="ARBA" id="ARBA00023136"/>
    </source>
</evidence>
<feature type="transmembrane region" description="Helical" evidence="10">
    <location>
        <begin position="6"/>
        <end position="22"/>
    </location>
</feature>
<evidence type="ECO:0000313" key="12">
    <source>
        <dbReference type="EMBL" id="MFL8935435.1"/>
    </source>
</evidence>
<feature type="transmembrane region" description="Helical" evidence="10">
    <location>
        <begin position="57"/>
        <end position="74"/>
    </location>
</feature>
<evidence type="ECO:0000256" key="3">
    <source>
        <dbReference type="ARBA" id="ARBA00022475"/>
    </source>
</evidence>
<dbReference type="InterPro" id="IPR038770">
    <property type="entry name" value="Na+/solute_symporter_sf"/>
</dbReference>
<keyword evidence="4 10" id="KW-0812">Transmembrane</keyword>
<proteinExistence type="predicted"/>
<keyword evidence="3" id="KW-1003">Cell membrane</keyword>
<accession>A0ABW8VJ97</accession>
<protein>
    <submittedName>
        <fullName evidence="12">Cation:proton antiporter</fullName>
    </submittedName>
</protein>
<dbReference type="Proteomes" id="UP001628668">
    <property type="component" value="Unassembled WGS sequence"/>
</dbReference>
<keyword evidence="2" id="KW-0813">Transport</keyword>
<feature type="transmembrane region" description="Helical" evidence="10">
    <location>
        <begin position="297"/>
        <end position="319"/>
    </location>
</feature>
<dbReference type="Gene3D" id="1.20.1530.20">
    <property type="match status" value="1"/>
</dbReference>
<evidence type="ECO:0000256" key="5">
    <source>
        <dbReference type="ARBA" id="ARBA00022989"/>
    </source>
</evidence>
<name>A0ABW8VJ97_9BACI</name>
<gene>
    <name evidence="12" type="ORF">ACKA06_01435</name>
</gene>
<evidence type="ECO:0000256" key="10">
    <source>
        <dbReference type="SAM" id="Phobius"/>
    </source>
</evidence>
<dbReference type="PANTHER" id="PTHR10110:SF86">
    <property type="entry name" value="SODIUM_HYDROGEN EXCHANGER 7"/>
    <property type="match status" value="1"/>
</dbReference>
<evidence type="ECO:0000256" key="9">
    <source>
        <dbReference type="ARBA" id="ARBA00023201"/>
    </source>
</evidence>
<dbReference type="InterPro" id="IPR006153">
    <property type="entry name" value="Cation/H_exchanger_TM"/>
</dbReference>
<keyword evidence="7" id="KW-0406">Ion transport</keyword>
<feature type="domain" description="Cation/H+ exchanger transmembrane" evidence="11">
    <location>
        <begin position="14"/>
        <end position="389"/>
    </location>
</feature>
<feature type="transmembrane region" description="Helical" evidence="10">
    <location>
        <begin position="272"/>
        <end position="291"/>
    </location>
</feature>
<evidence type="ECO:0000313" key="13">
    <source>
        <dbReference type="Proteomes" id="UP001628668"/>
    </source>
</evidence>
<keyword evidence="13" id="KW-1185">Reference proteome</keyword>
<dbReference type="EMBL" id="JBJOSA010000001">
    <property type="protein sequence ID" value="MFL8935435.1"/>
    <property type="molecule type" value="Genomic_DNA"/>
</dbReference>
<dbReference type="PANTHER" id="PTHR10110">
    <property type="entry name" value="SODIUM/HYDROGEN EXCHANGER"/>
    <property type="match status" value="1"/>
</dbReference>
<evidence type="ECO:0000256" key="4">
    <source>
        <dbReference type="ARBA" id="ARBA00022692"/>
    </source>
</evidence>
<feature type="transmembrane region" description="Helical" evidence="10">
    <location>
        <begin position="29"/>
        <end position="45"/>
    </location>
</feature>
<feature type="transmembrane region" description="Helical" evidence="10">
    <location>
        <begin position="86"/>
        <end position="109"/>
    </location>
</feature>
<feature type="transmembrane region" description="Helical" evidence="10">
    <location>
        <begin position="339"/>
        <end position="358"/>
    </location>
</feature>
<reference evidence="12 13" key="1">
    <citation type="submission" date="2024-12" db="EMBL/GenBank/DDBJ databases">
        <authorList>
            <person name="Li X."/>
            <person name="Zhang D."/>
        </authorList>
    </citation>
    <scope>NUCLEOTIDE SEQUENCE [LARGE SCALE GENOMIC DNA]</scope>
    <source>
        <strain evidence="12 13">JCM19602</strain>
    </source>
</reference>
<comment type="subcellular location">
    <subcellularLocation>
        <location evidence="1">Cell membrane</location>
        <topology evidence="1">Multi-pass membrane protein</topology>
    </subcellularLocation>
</comment>